<feature type="transmembrane region" description="Helical" evidence="1">
    <location>
        <begin position="77"/>
        <end position="97"/>
    </location>
</feature>
<feature type="transmembrane region" description="Helical" evidence="1">
    <location>
        <begin position="118"/>
        <end position="143"/>
    </location>
</feature>
<keyword evidence="1" id="KW-0472">Membrane</keyword>
<evidence type="ECO:0008006" key="4">
    <source>
        <dbReference type="Google" id="ProtNLM"/>
    </source>
</evidence>
<dbReference type="EMBL" id="CXWD01000005">
    <property type="protein sequence ID" value="CTQ67879.1"/>
    <property type="molecule type" value="Genomic_DNA"/>
</dbReference>
<keyword evidence="1" id="KW-1133">Transmembrane helix</keyword>
<keyword evidence="3" id="KW-1185">Reference proteome</keyword>
<dbReference type="AlphaFoldDB" id="A0A0M6ZYZ4"/>
<feature type="transmembrane region" description="Helical" evidence="1">
    <location>
        <begin position="22"/>
        <end position="47"/>
    </location>
</feature>
<name>A0A0M6ZYZ4_9HYPH</name>
<protein>
    <recommendedName>
        <fullName evidence="4">DUF2975 domain-containing protein</fullName>
    </recommendedName>
</protein>
<evidence type="ECO:0000256" key="1">
    <source>
        <dbReference type="SAM" id="Phobius"/>
    </source>
</evidence>
<gene>
    <name evidence="2" type="ORF">LAX5112_01555</name>
</gene>
<sequence length="193" mass="21597">MVDTSISEQSKRLKRIRIVARLVKRIATLSLFITLTVGIGLTFVFLFPEGPAWNIDETNWIGEGERALAAIPFEQRFILAVLLVVNFVLALGIIWALRSVCRHFETGDYFSPQALENVFSLGAWMISFAVFDIASDPVGIMVATLDYPEVERVIDVSLDGGEIFTMILGALMLLFGWIFREAALLAEENRQIV</sequence>
<dbReference type="STRING" id="388408.LAX5112_01555"/>
<dbReference type="Proteomes" id="UP000053235">
    <property type="component" value="Unassembled WGS sequence"/>
</dbReference>
<accession>A0A0M6ZYZ4</accession>
<evidence type="ECO:0000313" key="2">
    <source>
        <dbReference type="EMBL" id="CTQ67879.1"/>
    </source>
</evidence>
<proteinExistence type="predicted"/>
<feature type="transmembrane region" description="Helical" evidence="1">
    <location>
        <begin position="163"/>
        <end position="180"/>
    </location>
</feature>
<reference evidence="3" key="1">
    <citation type="submission" date="2015-07" db="EMBL/GenBank/DDBJ databases">
        <authorList>
            <person name="Rodrigo-Torres Lidia"/>
            <person name="Arahal R.David."/>
        </authorList>
    </citation>
    <scope>NUCLEOTIDE SEQUENCE [LARGE SCALE GENOMIC DNA]</scope>
    <source>
        <strain evidence="3">CECT 5112</strain>
    </source>
</reference>
<dbReference type="RefSeq" id="WP_055671349.1">
    <property type="nucleotide sequence ID" value="NZ_CXWD01000005.1"/>
</dbReference>
<dbReference type="OrthoDB" id="7849390at2"/>
<keyword evidence="1" id="KW-0812">Transmembrane</keyword>
<evidence type="ECO:0000313" key="3">
    <source>
        <dbReference type="Proteomes" id="UP000053235"/>
    </source>
</evidence>
<organism evidence="2 3">
    <name type="scientific">Roseibium alexandrii</name>
    <dbReference type="NCBI Taxonomy" id="388408"/>
    <lineage>
        <taxon>Bacteria</taxon>
        <taxon>Pseudomonadati</taxon>
        <taxon>Pseudomonadota</taxon>
        <taxon>Alphaproteobacteria</taxon>
        <taxon>Hyphomicrobiales</taxon>
        <taxon>Stappiaceae</taxon>
        <taxon>Roseibium</taxon>
    </lineage>
</organism>